<evidence type="ECO:0000256" key="1">
    <source>
        <dbReference type="SAM" id="MobiDB-lite"/>
    </source>
</evidence>
<dbReference type="AlphaFoldDB" id="A0A804U9A1"/>
<reference evidence="2" key="3">
    <citation type="submission" date="2021-05" db="UniProtKB">
        <authorList>
            <consortium name="EnsemblPlants"/>
        </authorList>
    </citation>
    <scope>IDENTIFICATION</scope>
    <source>
        <strain evidence="2">cv. B73</strain>
    </source>
</reference>
<accession>A0A804U9A1</accession>
<organism evidence="2 3">
    <name type="scientific">Zea mays</name>
    <name type="common">Maize</name>
    <dbReference type="NCBI Taxonomy" id="4577"/>
    <lineage>
        <taxon>Eukaryota</taxon>
        <taxon>Viridiplantae</taxon>
        <taxon>Streptophyta</taxon>
        <taxon>Embryophyta</taxon>
        <taxon>Tracheophyta</taxon>
        <taxon>Spermatophyta</taxon>
        <taxon>Magnoliopsida</taxon>
        <taxon>Liliopsida</taxon>
        <taxon>Poales</taxon>
        <taxon>Poaceae</taxon>
        <taxon>PACMAD clade</taxon>
        <taxon>Panicoideae</taxon>
        <taxon>Andropogonodae</taxon>
        <taxon>Andropogoneae</taxon>
        <taxon>Tripsacinae</taxon>
        <taxon>Zea</taxon>
    </lineage>
</organism>
<reference evidence="3" key="1">
    <citation type="journal article" date="2009" name="Science">
        <title>The B73 maize genome: complexity, diversity, and dynamics.</title>
        <authorList>
            <person name="Schnable P.S."/>
            <person name="Ware D."/>
            <person name="Fulton R.S."/>
            <person name="Stein J.C."/>
            <person name="Wei F."/>
            <person name="Pasternak S."/>
            <person name="Liang C."/>
            <person name="Zhang J."/>
            <person name="Fulton L."/>
            <person name="Graves T.A."/>
            <person name="Minx P."/>
            <person name="Reily A.D."/>
            <person name="Courtney L."/>
            <person name="Kruchowski S.S."/>
            <person name="Tomlinson C."/>
            <person name="Strong C."/>
            <person name="Delehaunty K."/>
            <person name="Fronick C."/>
            <person name="Courtney B."/>
            <person name="Rock S.M."/>
            <person name="Belter E."/>
            <person name="Du F."/>
            <person name="Kim K."/>
            <person name="Abbott R.M."/>
            <person name="Cotton M."/>
            <person name="Levy A."/>
            <person name="Marchetto P."/>
            <person name="Ochoa K."/>
            <person name="Jackson S.M."/>
            <person name="Gillam B."/>
            <person name="Chen W."/>
            <person name="Yan L."/>
            <person name="Higginbotham J."/>
            <person name="Cardenas M."/>
            <person name="Waligorski J."/>
            <person name="Applebaum E."/>
            <person name="Phelps L."/>
            <person name="Falcone J."/>
            <person name="Kanchi K."/>
            <person name="Thane T."/>
            <person name="Scimone A."/>
            <person name="Thane N."/>
            <person name="Henke J."/>
            <person name="Wang T."/>
            <person name="Ruppert J."/>
            <person name="Shah N."/>
            <person name="Rotter K."/>
            <person name="Hodges J."/>
            <person name="Ingenthron E."/>
            <person name="Cordes M."/>
            <person name="Kohlberg S."/>
            <person name="Sgro J."/>
            <person name="Delgado B."/>
            <person name="Mead K."/>
            <person name="Chinwalla A."/>
            <person name="Leonard S."/>
            <person name="Crouse K."/>
            <person name="Collura K."/>
            <person name="Kudrna D."/>
            <person name="Currie J."/>
            <person name="He R."/>
            <person name="Angelova A."/>
            <person name="Rajasekar S."/>
            <person name="Mueller T."/>
            <person name="Lomeli R."/>
            <person name="Scara G."/>
            <person name="Ko A."/>
            <person name="Delaney K."/>
            <person name="Wissotski M."/>
            <person name="Lopez G."/>
            <person name="Campos D."/>
            <person name="Braidotti M."/>
            <person name="Ashley E."/>
            <person name="Golser W."/>
            <person name="Kim H."/>
            <person name="Lee S."/>
            <person name="Lin J."/>
            <person name="Dujmic Z."/>
            <person name="Kim W."/>
            <person name="Talag J."/>
            <person name="Zuccolo A."/>
            <person name="Fan C."/>
            <person name="Sebastian A."/>
            <person name="Kramer M."/>
            <person name="Spiegel L."/>
            <person name="Nascimento L."/>
            <person name="Zutavern T."/>
            <person name="Miller B."/>
            <person name="Ambroise C."/>
            <person name="Muller S."/>
            <person name="Spooner W."/>
            <person name="Narechania A."/>
            <person name="Ren L."/>
            <person name="Wei S."/>
            <person name="Kumari S."/>
            <person name="Faga B."/>
            <person name="Levy M.J."/>
            <person name="McMahan L."/>
            <person name="Van Buren P."/>
            <person name="Vaughn M.W."/>
            <person name="Ying K."/>
            <person name="Yeh C.-T."/>
            <person name="Emrich S.J."/>
            <person name="Jia Y."/>
            <person name="Kalyanaraman A."/>
            <person name="Hsia A.-P."/>
            <person name="Barbazuk W.B."/>
            <person name="Baucom R.S."/>
            <person name="Brutnell T.P."/>
            <person name="Carpita N.C."/>
            <person name="Chaparro C."/>
            <person name="Chia J.-M."/>
            <person name="Deragon J.-M."/>
            <person name="Estill J.C."/>
            <person name="Fu Y."/>
            <person name="Jeddeloh J.A."/>
            <person name="Han Y."/>
            <person name="Lee H."/>
            <person name="Li P."/>
            <person name="Lisch D.R."/>
            <person name="Liu S."/>
            <person name="Liu Z."/>
            <person name="Nagel D.H."/>
            <person name="McCann M.C."/>
            <person name="SanMiguel P."/>
            <person name="Myers A.M."/>
            <person name="Nettleton D."/>
            <person name="Nguyen J."/>
            <person name="Penning B.W."/>
            <person name="Ponnala L."/>
            <person name="Schneider K.L."/>
            <person name="Schwartz D.C."/>
            <person name="Sharma A."/>
            <person name="Soderlund C."/>
            <person name="Springer N.M."/>
            <person name="Sun Q."/>
            <person name="Wang H."/>
            <person name="Waterman M."/>
            <person name="Westerman R."/>
            <person name="Wolfgruber T.K."/>
            <person name="Yang L."/>
            <person name="Yu Y."/>
            <person name="Zhang L."/>
            <person name="Zhou S."/>
            <person name="Zhu Q."/>
            <person name="Bennetzen J.L."/>
            <person name="Dawe R.K."/>
            <person name="Jiang J."/>
            <person name="Jiang N."/>
            <person name="Presting G.G."/>
            <person name="Wessler S.R."/>
            <person name="Aluru S."/>
            <person name="Martienssen R.A."/>
            <person name="Clifton S.W."/>
            <person name="McCombie W.R."/>
            <person name="Wing R.A."/>
            <person name="Wilson R.K."/>
        </authorList>
    </citation>
    <scope>NUCLEOTIDE SEQUENCE [LARGE SCALE GENOMIC DNA]</scope>
    <source>
        <strain evidence="3">cv. B73</strain>
    </source>
</reference>
<feature type="compositionally biased region" description="Low complexity" evidence="1">
    <location>
        <begin position="52"/>
        <end position="64"/>
    </location>
</feature>
<feature type="region of interest" description="Disordered" evidence="1">
    <location>
        <begin position="1"/>
        <end position="64"/>
    </location>
</feature>
<protein>
    <submittedName>
        <fullName evidence="2">Uncharacterized protein</fullName>
    </submittedName>
</protein>
<name>A0A804U9A1_MAIZE</name>
<feature type="compositionally biased region" description="Basic and acidic residues" evidence="1">
    <location>
        <begin position="39"/>
        <end position="51"/>
    </location>
</feature>
<proteinExistence type="predicted"/>
<keyword evidence="3" id="KW-1185">Reference proteome</keyword>
<dbReference type="EnsemblPlants" id="Zm00001eb255330_T001">
    <property type="protein sequence ID" value="Zm00001eb255330_P001"/>
    <property type="gene ID" value="Zm00001eb255330"/>
</dbReference>
<dbReference type="Proteomes" id="UP000007305">
    <property type="component" value="Chromosome 5"/>
</dbReference>
<evidence type="ECO:0000313" key="2">
    <source>
        <dbReference type="EnsemblPlants" id="Zm00001eb255330_P001"/>
    </source>
</evidence>
<sequence length="101" mass="10125">RGCGGGGTNAGEEEGEEQRCPQRQSPRHGGGGPLGPRSGRFERGGGRDARAGLRSPPGGRCRPAAAATATRATVGAGVGWELGSVCCVVGGSLYLVRVLHS</sequence>
<dbReference type="InParanoid" id="A0A804U9A1"/>
<evidence type="ECO:0000313" key="3">
    <source>
        <dbReference type="Proteomes" id="UP000007305"/>
    </source>
</evidence>
<dbReference type="Gramene" id="Zm00001eb255330_T001">
    <property type="protein sequence ID" value="Zm00001eb255330_P001"/>
    <property type="gene ID" value="Zm00001eb255330"/>
</dbReference>
<reference evidence="2" key="2">
    <citation type="submission" date="2019-07" db="EMBL/GenBank/DDBJ databases">
        <authorList>
            <person name="Seetharam A."/>
            <person name="Woodhouse M."/>
            <person name="Cannon E."/>
        </authorList>
    </citation>
    <scope>NUCLEOTIDE SEQUENCE [LARGE SCALE GENOMIC DNA]</scope>
    <source>
        <strain evidence="2">cv. B73</strain>
    </source>
</reference>